<feature type="domain" description="ResB-like" evidence="7">
    <location>
        <begin position="48"/>
        <end position="213"/>
    </location>
</feature>
<reference evidence="9" key="1">
    <citation type="submission" date="2017-02" db="EMBL/GenBank/DDBJ databases">
        <authorList>
            <person name="Varghese N."/>
            <person name="Submissions S."/>
        </authorList>
    </citation>
    <scope>NUCLEOTIDE SEQUENCE [LARGE SCALE GENOMIC DNA]</scope>
    <source>
        <strain evidence="9">DSM 16521</strain>
    </source>
</reference>
<evidence type="ECO:0000256" key="5">
    <source>
        <dbReference type="ARBA" id="ARBA00023136"/>
    </source>
</evidence>
<sequence length="403" mass="46419">MLIYQLLKSKKVAYILIIALGLYIFLGVARGLPSGQYDTGFFRSTPLQVLLVLLLINTAACMVAQIRKRWRLYRKLRITERKYRWRERLWVEGTARDWLIRQGFRPLGPVVWARRLYGLTFIILFHFSFLLIGLGYLWSAWGRIEGLVPVTAGEQVPLTRESFSLLQQGPYGRLNTEQWRLEVEQIHVNYPAQGWPQDVQGQFKLWHNDVQVKSGKLSKVPPVSYYGHDFNVWDFGFAPYLELSQGDQLLLSGYVSLATITRGDQKFSRDSLILPDGREIEIEFLPRGQDADWGKPDKFMYPSEPLVKISSGGQSLVLPLHSSGDLGQFKIKTGDFRYYLQVKIIKDYGMVLIFIAFWLGLGALAGHYLLPASFACIGHEGEKEVIYLYTWSTFPLRRTENEH</sequence>
<evidence type="ECO:0000256" key="4">
    <source>
        <dbReference type="ARBA" id="ARBA00022989"/>
    </source>
</evidence>
<evidence type="ECO:0000313" key="9">
    <source>
        <dbReference type="Proteomes" id="UP000189933"/>
    </source>
</evidence>
<protein>
    <submittedName>
        <fullName evidence="8">ResB-like family protein</fullName>
    </submittedName>
</protein>
<gene>
    <name evidence="8" type="ORF">SAMN02745885_02033</name>
</gene>
<evidence type="ECO:0000313" key="8">
    <source>
        <dbReference type="EMBL" id="SKA13549.1"/>
    </source>
</evidence>
<keyword evidence="4 6" id="KW-1133">Transmembrane helix</keyword>
<feature type="transmembrane region" description="Helical" evidence="6">
    <location>
        <begin position="12"/>
        <end position="29"/>
    </location>
</feature>
<accession>A0A1T4RCA5</accession>
<feature type="transmembrane region" description="Helical" evidence="6">
    <location>
        <begin position="348"/>
        <end position="370"/>
    </location>
</feature>
<comment type="subcellular location">
    <subcellularLocation>
        <location evidence="1">Membrane</location>
        <topology evidence="1">Multi-pass membrane protein</topology>
    </subcellularLocation>
</comment>
<feature type="transmembrane region" description="Helical" evidence="6">
    <location>
        <begin position="116"/>
        <end position="138"/>
    </location>
</feature>
<keyword evidence="5 6" id="KW-0472">Membrane</keyword>
<dbReference type="EMBL" id="FUXM01000028">
    <property type="protein sequence ID" value="SKA13549.1"/>
    <property type="molecule type" value="Genomic_DNA"/>
</dbReference>
<dbReference type="Proteomes" id="UP000189933">
    <property type="component" value="Unassembled WGS sequence"/>
</dbReference>
<evidence type="ECO:0000256" key="2">
    <source>
        <dbReference type="ARBA" id="ARBA00022692"/>
    </source>
</evidence>
<name>A0A1T4RCA5_9FIRM</name>
<organism evidence="8 9">
    <name type="scientific">Carboxydocella sporoproducens DSM 16521</name>
    <dbReference type="NCBI Taxonomy" id="1121270"/>
    <lineage>
        <taxon>Bacteria</taxon>
        <taxon>Bacillati</taxon>
        <taxon>Bacillota</taxon>
        <taxon>Clostridia</taxon>
        <taxon>Eubacteriales</taxon>
        <taxon>Clostridiales Family XVI. Incertae Sedis</taxon>
        <taxon>Carboxydocella</taxon>
    </lineage>
</organism>
<feature type="transmembrane region" description="Helical" evidence="6">
    <location>
        <begin position="49"/>
        <end position="67"/>
    </location>
</feature>
<evidence type="ECO:0000259" key="7">
    <source>
        <dbReference type="Pfam" id="PF05140"/>
    </source>
</evidence>
<keyword evidence="3" id="KW-0201">Cytochrome c-type biogenesis</keyword>
<dbReference type="Pfam" id="PF05140">
    <property type="entry name" value="ResB"/>
    <property type="match status" value="1"/>
</dbReference>
<dbReference type="InterPro" id="IPR007816">
    <property type="entry name" value="ResB-like_domain"/>
</dbReference>
<dbReference type="RefSeq" id="WP_107753555.1">
    <property type="nucleotide sequence ID" value="NZ_FUXM01000028.1"/>
</dbReference>
<keyword evidence="9" id="KW-1185">Reference proteome</keyword>
<evidence type="ECO:0000256" key="1">
    <source>
        <dbReference type="ARBA" id="ARBA00004141"/>
    </source>
</evidence>
<evidence type="ECO:0000256" key="6">
    <source>
        <dbReference type="SAM" id="Phobius"/>
    </source>
</evidence>
<dbReference type="AlphaFoldDB" id="A0A1T4RCA5"/>
<proteinExistence type="predicted"/>
<keyword evidence="2 6" id="KW-0812">Transmembrane</keyword>
<evidence type="ECO:0000256" key="3">
    <source>
        <dbReference type="ARBA" id="ARBA00022748"/>
    </source>
</evidence>